<sequence>MNEVPARMVCEVDRGIYVTRPDEPPRYVPPGTKVFIDAWIGAGWYRGRLWDDPREVRVHAGDLGLPGGC</sequence>
<evidence type="ECO:0008006" key="3">
    <source>
        <dbReference type="Google" id="ProtNLM"/>
    </source>
</evidence>
<protein>
    <recommendedName>
        <fullName evidence="3">Agenet domain-containing protein</fullName>
    </recommendedName>
</protein>
<proteinExistence type="predicted"/>
<organism evidence="1 2">
    <name type="scientific">Lentzea rhizosphaerae</name>
    <dbReference type="NCBI Taxonomy" id="2041025"/>
    <lineage>
        <taxon>Bacteria</taxon>
        <taxon>Bacillati</taxon>
        <taxon>Actinomycetota</taxon>
        <taxon>Actinomycetes</taxon>
        <taxon>Pseudonocardiales</taxon>
        <taxon>Pseudonocardiaceae</taxon>
        <taxon>Lentzea</taxon>
    </lineage>
</organism>
<reference evidence="2" key="1">
    <citation type="journal article" date="2019" name="Int. J. Syst. Evol. Microbiol.">
        <title>The Global Catalogue of Microorganisms (GCM) 10K type strain sequencing project: providing services to taxonomists for standard genome sequencing and annotation.</title>
        <authorList>
            <consortium name="The Broad Institute Genomics Platform"/>
            <consortium name="The Broad Institute Genome Sequencing Center for Infectious Disease"/>
            <person name="Wu L."/>
            <person name="Ma J."/>
        </authorList>
    </citation>
    <scope>NUCLEOTIDE SEQUENCE [LARGE SCALE GENOMIC DNA]</scope>
    <source>
        <strain evidence="2">CGMCC 4.7405</strain>
    </source>
</reference>
<keyword evidence="2" id="KW-1185">Reference proteome</keyword>
<name>A0ABV8C259_9PSEU</name>
<gene>
    <name evidence="1" type="ORF">ACFOWZ_31755</name>
</gene>
<evidence type="ECO:0000313" key="2">
    <source>
        <dbReference type="Proteomes" id="UP001595690"/>
    </source>
</evidence>
<evidence type="ECO:0000313" key="1">
    <source>
        <dbReference type="EMBL" id="MFC3896075.1"/>
    </source>
</evidence>
<comment type="caution">
    <text evidence="1">The sequence shown here is derived from an EMBL/GenBank/DDBJ whole genome shotgun (WGS) entry which is preliminary data.</text>
</comment>
<dbReference type="Proteomes" id="UP001595690">
    <property type="component" value="Unassembled WGS sequence"/>
</dbReference>
<dbReference type="EMBL" id="JBHRZI010000027">
    <property type="protein sequence ID" value="MFC3896075.1"/>
    <property type="molecule type" value="Genomic_DNA"/>
</dbReference>
<dbReference type="RefSeq" id="WP_382377600.1">
    <property type="nucleotide sequence ID" value="NZ_JBHRZI010000027.1"/>
</dbReference>
<accession>A0ABV8C259</accession>